<dbReference type="GO" id="GO:0003700">
    <property type="term" value="F:DNA-binding transcription factor activity"/>
    <property type="evidence" value="ECO:0007669"/>
    <property type="project" value="InterPro"/>
</dbReference>
<evidence type="ECO:0000313" key="3">
    <source>
        <dbReference type="EMBL" id="KAJ3790534.1"/>
    </source>
</evidence>
<dbReference type="AlphaFoldDB" id="A0AA38NSZ9"/>
<keyword evidence="4" id="KW-1185">Reference proteome</keyword>
<dbReference type="PROSITE" id="PS00036">
    <property type="entry name" value="BZIP_BASIC"/>
    <property type="match status" value="1"/>
</dbReference>
<dbReference type="CDD" id="cd14688">
    <property type="entry name" value="bZIP_YAP"/>
    <property type="match status" value="1"/>
</dbReference>
<dbReference type="EMBL" id="MU793249">
    <property type="protein sequence ID" value="KAJ3790534.1"/>
    <property type="molecule type" value="Genomic_DNA"/>
</dbReference>
<feature type="compositionally biased region" description="Polar residues" evidence="1">
    <location>
        <begin position="270"/>
        <end position="284"/>
    </location>
</feature>
<dbReference type="InterPro" id="IPR021833">
    <property type="entry name" value="DUF3425"/>
</dbReference>
<dbReference type="Pfam" id="PF11905">
    <property type="entry name" value="DUF3425"/>
    <property type="match status" value="1"/>
</dbReference>
<dbReference type="PANTHER" id="PTHR38116">
    <property type="entry name" value="CHROMOSOME 7, WHOLE GENOME SHOTGUN SEQUENCE"/>
    <property type="match status" value="1"/>
</dbReference>
<protein>
    <recommendedName>
        <fullName evidence="2">BZIP domain-containing protein</fullName>
    </recommendedName>
</protein>
<dbReference type="PANTHER" id="PTHR38116:SF9">
    <property type="entry name" value="BZIP DOMAIN-CONTAINING PROTEIN"/>
    <property type="match status" value="1"/>
</dbReference>
<organism evidence="3 4">
    <name type="scientific">Lentinula aff. detonsa</name>
    <dbReference type="NCBI Taxonomy" id="2804958"/>
    <lineage>
        <taxon>Eukaryota</taxon>
        <taxon>Fungi</taxon>
        <taxon>Dikarya</taxon>
        <taxon>Basidiomycota</taxon>
        <taxon>Agaricomycotina</taxon>
        <taxon>Agaricomycetes</taxon>
        <taxon>Agaricomycetidae</taxon>
        <taxon>Agaricales</taxon>
        <taxon>Marasmiineae</taxon>
        <taxon>Omphalotaceae</taxon>
        <taxon>Lentinula</taxon>
    </lineage>
</organism>
<accession>A0AA38NSZ9</accession>
<dbReference type="SUPFAM" id="SSF57959">
    <property type="entry name" value="Leucine zipper domain"/>
    <property type="match status" value="1"/>
</dbReference>
<proteinExistence type="predicted"/>
<dbReference type="Proteomes" id="UP001163798">
    <property type="component" value="Unassembled WGS sequence"/>
</dbReference>
<evidence type="ECO:0000259" key="2">
    <source>
        <dbReference type="PROSITE" id="PS00036"/>
    </source>
</evidence>
<reference evidence="3" key="1">
    <citation type="submission" date="2022-08" db="EMBL/GenBank/DDBJ databases">
        <authorList>
            <consortium name="DOE Joint Genome Institute"/>
            <person name="Min B."/>
            <person name="Riley R."/>
            <person name="Sierra-Patev S."/>
            <person name="Naranjo-Ortiz M."/>
            <person name="Looney B."/>
            <person name="Konkel Z."/>
            <person name="Slot J.C."/>
            <person name="Sakamoto Y."/>
            <person name="Steenwyk J.L."/>
            <person name="Rokas A."/>
            <person name="Carro J."/>
            <person name="Camarero S."/>
            <person name="Ferreira P."/>
            <person name="Molpeceres G."/>
            <person name="Ruiz-Duenas F.J."/>
            <person name="Serrano A."/>
            <person name="Henrissat B."/>
            <person name="Drula E."/>
            <person name="Hughes K.W."/>
            <person name="Mata J.L."/>
            <person name="Ishikawa N.K."/>
            <person name="Vargas-Isla R."/>
            <person name="Ushijima S."/>
            <person name="Smith C.A."/>
            <person name="Ahrendt S."/>
            <person name="Andreopoulos W."/>
            <person name="He G."/>
            <person name="Labutti K."/>
            <person name="Lipzen A."/>
            <person name="Ng V."/>
            <person name="Sandor L."/>
            <person name="Barry K."/>
            <person name="Martinez A.T."/>
            <person name="Xiao Y."/>
            <person name="Gibbons J.G."/>
            <person name="Terashima K."/>
            <person name="Hibbett D.S."/>
            <person name="Grigoriev I.V."/>
        </authorList>
    </citation>
    <scope>NUCLEOTIDE SEQUENCE</scope>
    <source>
        <strain evidence="3">TFB10291</strain>
    </source>
</reference>
<feature type="region of interest" description="Disordered" evidence="1">
    <location>
        <begin position="148"/>
        <end position="189"/>
    </location>
</feature>
<evidence type="ECO:0000256" key="1">
    <source>
        <dbReference type="SAM" id="MobiDB-lite"/>
    </source>
</evidence>
<evidence type="ECO:0000313" key="4">
    <source>
        <dbReference type="Proteomes" id="UP001163798"/>
    </source>
</evidence>
<feature type="region of interest" description="Disordered" evidence="1">
    <location>
        <begin position="214"/>
        <end position="293"/>
    </location>
</feature>
<dbReference type="InterPro" id="IPR004827">
    <property type="entry name" value="bZIP"/>
</dbReference>
<dbReference type="InterPro" id="IPR046347">
    <property type="entry name" value="bZIP_sf"/>
</dbReference>
<name>A0AA38NSZ9_9AGAR</name>
<sequence>MAEGTEREYSNDLDSDGESQEESAPPGKPGRKKNPNSQAARRDQNRIAQREFRLRKQQRIRDLEARVEILSGGKDEAMGEMRNILKDLMQENQTLRNLLRSVSAFIGEGAGGLLPKLGWEMSDFNNFINRSETDTAWEGYQRRKKAAATADILNPGQKRPADQDNPSTLNKKARTSNADAGGSYSMLLPMDSSPVNATPLYQNANSHEGRTMFSDIIRNGNGSPMFMSGSSSTNTPPQYGGPSGSNVSGYPYIPGGHMNLETTLPPISFPPSNAQSRPSDQPSPEQLEDDEDPNKNEAYKLIHYHLDNFKRNSAYCLPSSLRPTLVQRTVPHESVIDRILHPELRDRMILLRTRFDLVDCLLEYRNAVTIHGDDVLAHSNWEINEKWLRKYGFLVEQATLNIMNRWRRERGEPELRSSDIASAEHSPNSG</sequence>
<feature type="compositionally biased region" description="Acidic residues" evidence="1">
    <location>
        <begin position="11"/>
        <end position="21"/>
    </location>
</feature>
<feature type="compositionally biased region" description="Polar residues" evidence="1">
    <location>
        <begin position="228"/>
        <end position="237"/>
    </location>
</feature>
<feature type="compositionally biased region" description="Polar residues" evidence="1">
    <location>
        <begin position="164"/>
        <end position="178"/>
    </location>
</feature>
<feature type="domain" description="BZIP" evidence="2">
    <location>
        <begin position="41"/>
        <end position="55"/>
    </location>
</feature>
<dbReference type="SMART" id="SM00338">
    <property type="entry name" value="BRLZ"/>
    <property type="match status" value="1"/>
</dbReference>
<dbReference type="Pfam" id="PF00170">
    <property type="entry name" value="bZIP_1"/>
    <property type="match status" value="1"/>
</dbReference>
<feature type="compositionally biased region" description="Basic and acidic residues" evidence="1">
    <location>
        <begin position="1"/>
        <end position="10"/>
    </location>
</feature>
<gene>
    <name evidence="3" type="ORF">GGU10DRAFT_282148</name>
</gene>
<comment type="caution">
    <text evidence="3">The sequence shown here is derived from an EMBL/GenBank/DDBJ whole genome shotgun (WGS) entry which is preliminary data.</text>
</comment>
<feature type="region of interest" description="Disordered" evidence="1">
    <location>
        <begin position="1"/>
        <end position="47"/>
    </location>
</feature>
<dbReference type="Gene3D" id="1.20.5.170">
    <property type="match status" value="1"/>
</dbReference>